<keyword evidence="5" id="KW-0157">Chromophore</keyword>
<feature type="domain" description="PAS" evidence="8">
    <location>
        <begin position="434"/>
        <end position="503"/>
    </location>
</feature>
<keyword evidence="4" id="KW-0288">FMN</keyword>
<keyword evidence="1" id="KW-0600">Photoreceptor protein</keyword>
<evidence type="ECO:0000256" key="5">
    <source>
        <dbReference type="ARBA" id="ARBA00022991"/>
    </source>
</evidence>
<feature type="region of interest" description="Disordered" evidence="7">
    <location>
        <begin position="26"/>
        <end position="61"/>
    </location>
</feature>
<comment type="caution">
    <text evidence="10">The sequence shown here is derived from an EMBL/GenBank/DDBJ whole genome shotgun (WGS) entry which is preliminary data.</text>
</comment>
<gene>
    <name evidence="10" type="ORF">ZOSMA_114G00500</name>
</gene>
<dbReference type="InterPro" id="IPR000014">
    <property type="entry name" value="PAS"/>
</dbReference>
<keyword evidence="11" id="KW-1185">Reference proteome</keyword>
<feature type="domain" description="PAS" evidence="8">
    <location>
        <begin position="146"/>
        <end position="219"/>
    </location>
</feature>
<evidence type="ECO:0000256" key="7">
    <source>
        <dbReference type="SAM" id="MobiDB-lite"/>
    </source>
</evidence>
<dbReference type="FunFam" id="3.30.450.20:FF:000002">
    <property type="entry name" value="LOV domain-containing protein"/>
    <property type="match status" value="1"/>
</dbReference>
<dbReference type="GO" id="GO:0009637">
    <property type="term" value="P:response to blue light"/>
    <property type="evidence" value="ECO:0007669"/>
    <property type="project" value="UniProtKB-ARBA"/>
</dbReference>
<dbReference type="STRING" id="29655.A0A0K9Q2F1"/>
<dbReference type="GO" id="GO:0009881">
    <property type="term" value="F:photoreceptor activity"/>
    <property type="evidence" value="ECO:0007669"/>
    <property type="project" value="UniProtKB-KW"/>
</dbReference>
<dbReference type="CDD" id="cd00130">
    <property type="entry name" value="PAS"/>
    <property type="match status" value="2"/>
</dbReference>
<organism evidence="10 11">
    <name type="scientific">Zostera marina</name>
    <name type="common">Eelgrass</name>
    <dbReference type="NCBI Taxonomy" id="29655"/>
    <lineage>
        <taxon>Eukaryota</taxon>
        <taxon>Viridiplantae</taxon>
        <taxon>Streptophyta</taxon>
        <taxon>Embryophyta</taxon>
        <taxon>Tracheophyta</taxon>
        <taxon>Spermatophyta</taxon>
        <taxon>Magnoliopsida</taxon>
        <taxon>Liliopsida</taxon>
        <taxon>Zosteraceae</taxon>
        <taxon>Zostera</taxon>
    </lineage>
</organism>
<sequence>MEEDKNRSSKKSPLIRNSRYSLEVFNSSSTIQPHQLQSDDTWQNYGTAESHHQTQSDEYTSPRWMAIAATKDKNAISPSSSSSIASVAARRATEWGLVLKTDEKTGRLQGVEARKSGDEESNGVGRENSTSKVSENSDSIKALPRVSEDLKGALSAFQQTFVVSDATLPDCPIMYASAGFFKMTGYLPNEVIGRNCRFLQGEGTDREEIAKIKEALKTGTGYCGRLLNYTKNGTPFWNLLTIAPIKDESGKVLKYIGMQVEVSKHTEGLKQSVVRPNGLPESLIRYDARQEDKASDSISELVFAVKHRRALSESKSHSFRKKSGSDGELDVFEPSTMKNSEDVFLDRRNSCSGMISTMKNIRENPREKNKSKIKPKKSILHAIMNFIGLGRSNIQNGDLDVTIEEHTFHENDIQRSGSFNDKDRMKEMRKGIDLATTLERIEKNFVITDPRLPDNPIIFVSDNFLELTEYSREEILGRNCRFLQGPDTDRETVRKIREAIDNETNVTVQFINYTKSGNKFWNLFHLQPMRDQKGEVQYFIGVQLDGSEHVEPLHNCIPDPKAKENSKMVIDTAETVDGAVRDFPDSNLKPQDLWAAYSKIVLPKPHKMNNSSWKAIQRVFTIHYVMFDLKHGYYLRIVRL</sequence>
<feature type="compositionally biased region" description="Polar residues" evidence="7">
    <location>
        <begin position="127"/>
        <end position="139"/>
    </location>
</feature>
<dbReference type="PROSITE" id="PS50112">
    <property type="entry name" value="PAS"/>
    <property type="match status" value="2"/>
</dbReference>
<name>A0A0K9Q2F1_ZOSMR</name>
<dbReference type="PANTHER" id="PTHR47429">
    <property type="entry name" value="PROTEIN TWIN LOV 1"/>
    <property type="match status" value="1"/>
</dbReference>
<feature type="domain" description="PAC" evidence="9">
    <location>
        <begin position="220"/>
        <end position="274"/>
    </location>
</feature>
<dbReference type="SUPFAM" id="SSF55785">
    <property type="entry name" value="PYP-like sensor domain (PAS domain)"/>
    <property type="match status" value="2"/>
</dbReference>
<evidence type="ECO:0000313" key="11">
    <source>
        <dbReference type="Proteomes" id="UP000036987"/>
    </source>
</evidence>
<evidence type="ECO:0000256" key="4">
    <source>
        <dbReference type="ARBA" id="ARBA00022643"/>
    </source>
</evidence>
<evidence type="ECO:0000259" key="8">
    <source>
        <dbReference type="PROSITE" id="PS50112"/>
    </source>
</evidence>
<dbReference type="AlphaFoldDB" id="A0A0K9Q2F1"/>
<feature type="domain" description="PAC" evidence="9">
    <location>
        <begin position="504"/>
        <end position="558"/>
    </location>
</feature>
<dbReference type="Pfam" id="PF13426">
    <property type="entry name" value="PAS_9"/>
    <property type="match status" value="2"/>
</dbReference>
<proteinExistence type="predicted"/>
<dbReference type="PANTHER" id="PTHR47429:SF2">
    <property type="entry name" value="PROTEIN TWIN LOV 1"/>
    <property type="match status" value="1"/>
</dbReference>
<feature type="compositionally biased region" description="Basic and acidic residues" evidence="7">
    <location>
        <begin position="108"/>
        <end position="118"/>
    </location>
</feature>
<dbReference type="InterPro" id="IPR000700">
    <property type="entry name" value="PAS-assoc_C"/>
</dbReference>
<dbReference type="EMBL" id="LFYR01000167">
    <property type="protein sequence ID" value="KMZ75453.1"/>
    <property type="molecule type" value="Genomic_DNA"/>
</dbReference>
<reference evidence="11" key="1">
    <citation type="journal article" date="2016" name="Nature">
        <title>The genome of the seagrass Zostera marina reveals angiosperm adaptation to the sea.</title>
        <authorList>
            <person name="Olsen J.L."/>
            <person name="Rouze P."/>
            <person name="Verhelst B."/>
            <person name="Lin Y.-C."/>
            <person name="Bayer T."/>
            <person name="Collen J."/>
            <person name="Dattolo E."/>
            <person name="De Paoli E."/>
            <person name="Dittami S."/>
            <person name="Maumus F."/>
            <person name="Michel G."/>
            <person name="Kersting A."/>
            <person name="Lauritano C."/>
            <person name="Lohaus R."/>
            <person name="Toepel M."/>
            <person name="Tonon T."/>
            <person name="Vanneste K."/>
            <person name="Amirebrahimi M."/>
            <person name="Brakel J."/>
            <person name="Bostroem C."/>
            <person name="Chovatia M."/>
            <person name="Grimwood J."/>
            <person name="Jenkins J.W."/>
            <person name="Jueterbock A."/>
            <person name="Mraz A."/>
            <person name="Stam W.T."/>
            <person name="Tice H."/>
            <person name="Bornberg-Bauer E."/>
            <person name="Green P.J."/>
            <person name="Pearson G.A."/>
            <person name="Procaccini G."/>
            <person name="Duarte C.M."/>
            <person name="Schmutz J."/>
            <person name="Reusch T.B.H."/>
            <person name="Van de Peer Y."/>
        </authorList>
    </citation>
    <scope>NUCLEOTIDE SEQUENCE [LARGE SCALE GENOMIC DNA]</scope>
    <source>
        <strain evidence="11">cv. Finnish</strain>
    </source>
</reference>
<keyword evidence="2" id="KW-0716">Sensory transduction</keyword>
<keyword evidence="3" id="KW-0285">Flavoprotein</keyword>
<accession>A0A0K9Q2F1</accession>
<keyword evidence="6" id="KW-0675">Receptor</keyword>
<dbReference type="SMART" id="SM00086">
    <property type="entry name" value="PAC"/>
    <property type="match status" value="2"/>
</dbReference>
<dbReference type="GO" id="GO:0005634">
    <property type="term" value="C:nucleus"/>
    <property type="evidence" value="ECO:0000318"/>
    <property type="project" value="GO_Central"/>
</dbReference>
<protein>
    <submittedName>
        <fullName evidence="10">Phototropin-1</fullName>
    </submittedName>
</protein>
<dbReference type="PROSITE" id="PS50113">
    <property type="entry name" value="PAC"/>
    <property type="match status" value="2"/>
</dbReference>
<evidence type="ECO:0000259" key="9">
    <source>
        <dbReference type="PROSITE" id="PS50113"/>
    </source>
</evidence>
<dbReference type="OrthoDB" id="432483at2759"/>
<dbReference type="Gene3D" id="3.30.450.20">
    <property type="entry name" value="PAS domain"/>
    <property type="match status" value="2"/>
</dbReference>
<dbReference type="InterPro" id="IPR001610">
    <property type="entry name" value="PAC"/>
</dbReference>
<evidence type="ECO:0000256" key="6">
    <source>
        <dbReference type="ARBA" id="ARBA00023170"/>
    </source>
</evidence>
<dbReference type="Proteomes" id="UP000036987">
    <property type="component" value="Unassembled WGS sequence"/>
</dbReference>
<feature type="region of interest" description="Disordered" evidence="7">
    <location>
        <begin position="314"/>
        <end position="333"/>
    </location>
</feature>
<evidence type="ECO:0000256" key="3">
    <source>
        <dbReference type="ARBA" id="ARBA00022630"/>
    </source>
</evidence>
<feature type="region of interest" description="Disordered" evidence="7">
    <location>
        <begin position="108"/>
        <end position="140"/>
    </location>
</feature>
<evidence type="ECO:0000313" key="10">
    <source>
        <dbReference type="EMBL" id="KMZ75453.1"/>
    </source>
</evidence>
<feature type="compositionally biased region" description="Polar residues" evidence="7">
    <location>
        <begin position="26"/>
        <end position="47"/>
    </location>
</feature>
<evidence type="ECO:0000256" key="2">
    <source>
        <dbReference type="ARBA" id="ARBA00022606"/>
    </source>
</evidence>
<dbReference type="NCBIfam" id="TIGR00229">
    <property type="entry name" value="sensory_box"/>
    <property type="match status" value="2"/>
</dbReference>
<dbReference type="FunFam" id="3.30.450.20:FF:000036">
    <property type="entry name" value="Putative LOV domain-containing protein"/>
    <property type="match status" value="1"/>
</dbReference>
<dbReference type="InterPro" id="IPR035965">
    <property type="entry name" value="PAS-like_dom_sf"/>
</dbReference>
<dbReference type="OMA" id="IMKRPRA"/>
<dbReference type="SMART" id="SM00091">
    <property type="entry name" value="PAS"/>
    <property type="match status" value="2"/>
</dbReference>
<evidence type="ECO:0000256" key="1">
    <source>
        <dbReference type="ARBA" id="ARBA00022543"/>
    </source>
</evidence>